<evidence type="ECO:0000313" key="2">
    <source>
        <dbReference type="EMBL" id="QFS51877.1"/>
    </source>
</evidence>
<keyword evidence="1" id="KW-0812">Transmembrane</keyword>
<dbReference type="Proteomes" id="UP000326678">
    <property type="component" value="Chromosome Gxm2"/>
</dbReference>
<name>A0A5P8WGA7_9NOSO</name>
<evidence type="ECO:0000313" key="3">
    <source>
        <dbReference type="Proteomes" id="UP000326678"/>
    </source>
</evidence>
<dbReference type="EMBL" id="CP045227">
    <property type="protein sequence ID" value="QFS51877.1"/>
    <property type="molecule type" value="Genomic_DNA"/>
</dbReference>
<organism evidence="2 3">
    <name type="scientific">Nostoc sphaeroides CCNUC1</name>
    <dbReference type="NCBI Taxonomy" id="2653204"/>
    <lineage>
        <taxon>Bacteria</taxon>
        <taxon>Bacillati</taxon>
        <taxon>Cyanobacteriota</taxon>
        <taxon>Cyanophyceae</taxon>
        <taxon>Nostocales</taxon>
        <taxon>Nostocaceae</taxon>
        <taxon>Nostoc</taxon>
    </lineage>
</organism>
<dbReference type="RefSeq" id="WP_152592186.1">
    <property type="nucleotide sequence ID" value="NZ_CP045227.1"/>
</dbReference>
<keyword evidence="3" id="KW-1185">Reference proteome</keyword>
<dbReference type="AlphaFoldDB" id="A0A5P8WGA7"/>
<reference evidence="2 3" key="1">
    <citation type="submission" date="2019-10" db="EMBL/GenBank/DDBJ databases">
        <title>Genomic and transcriptomic insights into the perfect genentic adaptation of a filamentous nitrogen-fixing cyanobacterium to rice fields.</title>
        <authorList>
            <person name="Chen Z."/>
        </authorList>
    </citation>
    <scope>NUCLEOTIDE SEQUENCE [LARGE SCALE GENOMIC DNA]</scope>
    <source>
        <strain evidence="2">CCNUC1</strain>
    </source>
</reference>
<feature type="transmembrane region" description="Helical" evidence="1">
    <location>
        <begin position="45"/>
        <end position="65"/>
    </location>
</feature>
<dbReference type="KEGG" id="nsh:GXM_09371"/>
<sequence>MAVIRELLRSLNFIGQTISVSAQAAPVCKLSTLNSSYGAQSTGTVVSLIALFTASIFGFLDLVVFDGIAPDIHDKTVDIKTTPIVSPTSTARSV</sequence>
<gene>
    <name evidence="2" type="ORF">GXM_09371</name>
</gene>
<keyword evidence="1" id="KW-1133">Transmembrane helix</keyword>
<protein>
    <submittedName>
        <fullName evidence="2">Uncharacterized protein</fullName>
    </submittedName>
</protein>
<keyword evidence="1" id="KW-0472">Membrane</keyword>
<evidence type="ECO:0000256" key="1">
    <source>
        <dbReference type="SAM" id="Phobius"/>
    </source>
</evidence>
<proteinExistence type="predicted"/>
<accession>A0A5P8WGA7</accession>